<name>A0A9W9HGP9_9EURO</name>
<dbReference type="AlphaFoldDB" id="A0A9W9HGP9"/>
<keyword evidence="2" id="KW-1185">Reference proteome</keyword>
<proteinExistence type="predicted"/>
<dbReference type="GeneID" id="81400702"/>
<gene>
    <name evidence="1" type="ORF">N7515_000788</name>
</gene>
<comment type="caution">
    <text evidence="1">The sequence shown here is derived from an EMBL/GenBank/DDBJ whole genome shotgun (WGS) entry which is preliminary data.</text>
</comment>
<evidence type="ECO:0000313" key="2">
    <source>
        <dbReference type="Proteomes" id="UP001149079"/>
    </source>
</evidence>
<reference evidence="1" key="2">
    <citation type="journal article" date="2023" name="IMA Fungus">
        <title>Comparative genomic study of the Penicillium genus elucidates a diverse pangenome and 15 lateral gene transfer events.</title>
        <authorList>
            <person name="Petersen C."/>
            <person name="Sorensen T."/>
            <person name="Nielsen M.R."/>
            <person name="Sondergaard T.E."/>
            <person name="Sorensen J.L."/>
            <person name="Fitzpatrick D.A."/>
            <person name="Frisvad J.C."/>
            <person name="Nielsen K.L."/>
        </authorList>
    </citation>
    <scope>NUCLEOTIDE SEQUENCE</scope>
    <source>
        <strain evidence="1">IBT 22155</strain>
    </source>
</reference>
<dbReference type="Proteomes" id="UP001149079">
    <property type="component" value="Unassembled WGS sequence"/>
</dbReference>
<dbReference type="EMBL" id="JAPQKL010000001">
    <property type="protein sequence ID" value="KAJ5146224.1"/>
    <property type="molecule type" value="Genomic_DNA"/>
</dbReference>
<dbReference type="OrthoDB" id="4226302at2759"/>
<organism evidence="1 2">
    <name type="scientific">Penicillium bovifimosum</name>
    <dbReference type="NCBI Taxonomy" id="126998"/>
    <lineage>
        <taxon>Eukaryota</taxon>
        <taxon>Fungi</taxon>
        <taxon>Dikarya</taxon>
        <taxon>Ascomycota</taxon>
        <taxon>Pezizomycotina</taxon>
        <taxon>Eurotiomycetes</taxon>
        <taxon>Eurotiomycetidae</taxon>
        <taxon>Eurotiales</taxon>
        <taxon>Aspergillaceae</taxon>
        <taxon>Penicillium</taxon>
    </lineage>
</organism>
<accession>A0A9W9HGP9</accession>
<reference evidence="1" key="1">
    <citation type="submission" date="2022-11" db="EMBL/GenBank/DDBJ databases">
        <authorList>
            <person name="Petersen C."/>
        </authorList>
    </citation>
    <scope>NUCLEOTIDE SEQUENCE</scope>
    <source>
        <strain evidence="1">IBT 22155</strain>
    </source>
</reference>
<dbReference type="RefSeq" id="XP_056526698.1">
    <property type="nucleotide sequence ID" value="XM_056661532.1"/>
</dbReference>
<protein>
    <submittedName>
        <fullName evidence="1">Uncharacterized protein</fullName>
    </submittedName>
</protein>
<sequence length="301" mass="34768">MAVDRKTKTYRVTKQAVAPRKNWSEAIKQGLVQSHHVKHPSQHGACAELSRSAHNIALQEALKCTECENLHINRHMMEADITARAYIVSEYPPFFSCESVQDDNIDPLDTSPPPNKNATFWDDITLSQQQKYYDAIDTLIKKAERDSGKPADETTVLFAHYEVDFHIRQHYLRPRSLLTLCRSKEDIKDLNYWHWENAVSDELASGVSPEYGVGWVHEPSNSIGHQIEAWEKGARLREEHLAEVREQWAKIMEERRKQRLRKVTFLFQGVPIREYSYESPCEPPLTEEEIVCSAARLAGWV</sequence>
<evidence type="ECO:0000313" key="1">
    <source>
        <dbReference type="EMBL" id="KAJ5146224.1"/>
    </source>
</evidence>